<dbReference type="PANTHER" id="PTHR46330:SF1">
    <property type="entry name" value="TUMOR NECROSIS FACTOR RECEPTOR SUPERFAMILY MEMBER 10B"/>
    <property type="match status" value="1"/>
</dbReference>
<keyword evidence="5 11" id="KW-0472">Membrane</keyword>
<organism evidence="13 14">
    <name type="scientific">Equus caballus</name>
    <name type="common">Horse</name>
    <dbReference type="NCBI Taxonomy" id="9796"/>
    <lineage>
        <taxon>Eukaryota</taxon>
        <taxon>Metazoa</taxon>
        <taxon>Chordata</taxon>
        <taxon>Craniata</taxon>
        <taxon>Vertebrata</taxon>
        <taxon>Euteleostomi</taxon>
        <taxon>Mammalia</taxon>
        <taxon>Eutheria</taxon>
        <taxon>Laurasiatheria</taxon>
        <taxon>Perissodactyla</taxon>
        <taxon>Equidae</taxon>
        <taxon>Equus</taxon>
    </lineage>
</organism>
<dbReference type="Pfam" id="PF00020">
    <property type="entry name" value="TNFR_c6"/>
    <property type="match status" value="1"/>
</dbReference>
<reference evidence="13" key="2">
    <citation type="submission" date="2025-08" db="UniProtKB">
        <authorList>
            <consortium name="Ensembl"/>
        </authorList>
    </citation>
    <scope>IDENTIFICATION</scope>
    <source>
        <strain evidence="13">Thoroughbred</strain>
    </source>
</reference>
<evidence type="ECO:0000256" key="11">
    <source>
        <dbReference type="SAM" id="Phobius"/>
    </source>
</evidence>
<evidence type="ECO:0000256" key="7">
    <source>
        <dbReference type="ARBA" id="ARBA00023170"/>
    </source>
</evidence>
<evidence type="ECO:0000259" key="12">
    <source>
        <dbReference type="PROSITE" id="PS50050"/>
    </source>
</evidence>
<keyword evidence="7" id="KW-0675">Receptor</keyword>
<dbReference type="Ensembl" id="ENSECAT00000026397.3">
    <property type="protein sequence ID" value="ENSECAP00000022015.3"/>
    <property type="gene ID" value="ENSECAG00000036031.2"/>
</dbReference>
<dbReference type="FunCoup" id="F6SDY4">
    <property type="interactions" value="31"/>
</dbReference>
<name>F6SDY4_HORSE</name>
<dbReference type="GO" id="GO:0043065">
    <property type="term" value="P:positive regulation of apoptotic process"/>
    <property type="evidence" value="ECO:0000318"/>
    <property type="project" value="GO_Central"/>
</dbReference>
<feature type="transmembrane region" description="Helical" evidence="11">
    <location>
        <begin position="76"/>
        <end position="93"/>
    </location>
</feature>
<dbReference type="GO" id="GO:0036462">
    <property type="term" value="P:TRAIL-activated apoptotic signaling pathway"/>
    <property type="evidence" value="ECO:0000318"/>
    <property type="project" value="GO_Central"/>
</dbReference>
<evidence type="ECO:0000313" key="13">
    <source>
        <dbReference type="Ensembl" id="ENSECAP00000022015.3"/>
    </source>
</evidence>
<dbReference type="GO" id="GO:0005886">
    <property type="term" value="C:plasma membrane"/>
    <property type="evidence" value="ECO:0000318"/>
    <property type="project" value="GO_Central"/>
</dbReference>
<dbReference type="GeneTree" id="ENSGT00940000162957"/>
<sequence>MWPNLCPLSPGEQERSKCTGTRETECRCKRGTFHGEDFPEVCQTCSSRCPDGMVEAGPCTPWSDLKCVHQGSGNPWLVIGIVAVAVAVAVLLLPCPLGPCRGLWVRTPETALCLPKVFFWRSCPPRGPEALDNAYNKTLNNRESSSTLASEQELEGKEQAEPTGVSAQSPGEAECLLGPAGAEGSQMRRRLLVPANGADPTESLRLFFSYFPIIVPFMSLMDSEIPASRAGASGPQDALCEIPVTWLNSTGRGASVSTLLDAVETWEGRRNTKETIQDHQVGSGKSVYEKALLCTECLGPHAFSSWHCFILIDALFTCICYMVR</sequence>
<dbReference type="SUPFAM" id="SSF57586">
    <property type="entry name" value="TNF receptor-like"/>
    <property type="match status" value="2"/>
</dbReference>
<dbReference type="PaxDb" id="9796-ENSECAP00000022015"/>
<protein>
    <recommendedName>
        <fullName evidence="12">TNFR-Cys domain-containing protein</fullName>
    </recommendedName>
</protein>
<accession>F6SDY4</accession>
<keyword evidence="2 11" id="KW-0812">Transmembrane</keyword>
<evidence type="ECO:0000256" key="2">
    <source>
        <dbReference type="ARBA" id="ARBA00022692"/>
    </source>
</evidence>
<feature type="domain" description="TNFR-Cys" evidence="12">
    <location>
        <begin position="27"/>
        <end position="67"/>
    </location>
</feature>
<evidence type="ECO:0000256" key="4">
    <source>
        <dbReference type="ARBA" id="ARBA00022989"/>
    </source>
</evidence>
<comment type="caution">
    <text evidence="9">Lacks conserved residue(s) required for the propagation of feature annotation.</text>
</comment>
<dbReference type="Bgee" id="ENSECAG00000036031">
    <property type="expression patterns" value="Expressed in synovial membrane of synovial joint and 11 other cell types or tissues"/>
</dbReference>
<feature type="disulfide bond" evidence="9">
    <location>
        <begin position="49"/>
        <end position="67"/>
    </location>
</feature>
<proteinExistence type="predicted"/>
<evidence type="ECO:0000256" key="9">
    <source>
        <dbReference type="PROSITE-ProRule" id="PRU00206"/>
    </source>
</evidence>
<feature type="repeat" description="TNFR-Cys" evidence="9">
    <location>
        <begin position="27"/>
        <end position="67"/>
    </location>
</feature>
<keyword evidence="8" id="KW-0325">Glycoprotein</keyword>
<feature type="region of interest" description="Disordered" evidence="10">
    <location>
        <begin position="153"/>
        <end position="172"/>
    </location>
</feature>
<evidence type="ECO:0000256" key="3">
    <source>
        <dbReference type="ARBA" id="ARBA00022737"/>
    </source>
</evidence>
<reference evidence="13 14" key="1">
    <citation type="journal article" date="2009" name="Science">
        <title>Genome sequence, comparative analysis, and population genetics of the domestic horse.</title>
        <authorList>
            <consortium name="Broad Institute Genome Sequencing Platform"/>
            <consortium name="Broad Institute Whole Genome Assembly Team"/>
            <person name="Wade C.M."/>
            <person name="Giulotto E."/>
            <person name="Sigurdsson S."/>
            <person name="Zoli M."/>
            <person name="Gnerre S."/>
            <person name="Imsland F."/>
            <person name="Lear T.L."/>
            <person name="Adelson D.L."/>
            <person name="Bailey E."/>
            <person name="Bellone R.R."/>
            <person name="Bloecker H."/>
            <person name="Distl O."/>
            <person name="Edgar R.C."/>
            <person name="Garber M."/>
            <person name="Leeb T."/>
            <person name="Mauceli E."/>
            <person name="MacLeod J.N."/>
            <person name="Penedo M.C.T."/>
            <person name="Raison J.M."/>
            <person name="Sharpe T."/>
            <person name="Vogel J."/>
            <person name="Andersson L."/>
            <person name="Antczak D.F."/>
            <person name="Biagi T."/>
            <person name="Binns M.M."/>
            <person name="Chowdhary B.P."/>
            <person name="Coleman S.J."/>
            <person name="Della Valle G."/>
            <person name="Fryc S."/>
            <person name="Guerin G."/>
            <person name="Hasegawa T."/>
            <person name="Hill E.W."/>
            <person name="Jurka J."/>
            <person name="Kiialainen A."/>
            <person name="Lindgren G."/>
            <person name="Liu J."/>
            <person name="Magnani E."/>
            <person name="Mickelson J.R."/>
            <person name="Murray J."/>
            <person name="Nergadze S.G."/>
            <person name="Onofrio R."/>
            <person name="Pedroni S."/>
            <person name="Piras M.F."/>
            <person name="Raudsepp T."/>
            <person name="Rocchi M."/>
            <person name="Roeed K.H."/>
            <person name="Ryder O.A."/>
            <person name="Searle S."/>
            <person name="Skow L."/>
            <person name="Swinburne J.E."/>
            <person name="Syvaenen A.C."/>
            <person name="Tozaki T."/>
            <person name="Valberg S.J."/>
            <person name="Vaudin M."/>
            <person name="White J.R."/>
            <person name="Zody M.C."/>
            <person name="Lander E.S."/>
            <person name="Lindblad-Toh K."/>
        </authorList>
    </citation>
    <scope>NUCLEOTIDE SEQUENCE [LARGE SCALE GENOMIC DNA]</scope>
    <source>
        <strain evidence="13 14">Thoroughbred</strain>
    </source>
</reference>
<keyword evidence="4 11" id="KW-1133">Transmembrane helix</keyword>
<keyword evidence="6 9" id="KW-1015">Disulfide bond</keyword>
<comment type="subcellular location">
    <subcellularLocation>
        <location evidence="1">Membrane</location>
        <topology evidence="1">Single-pass type I membrane protein</topology>
    </subcellularLocation>
</comment>
<dbReference type="FunFam" id="2.10.50.10:FF:000016">
    <property type="entry name" value="Tumor necrosis factor receptor superfamily member 10B"/>
    <property type="match status" value="1"/>
</dbReference>
<evidence type="ECO:0000256" key="6">
    <source>
        <dbReference type="ARBA" id="ARBA00023157"/>
    </source>
</evidence>
<dbReference type="Proteomes" id="UP000002281">
    <property type="component" value="Chromosome 2"/>
</dbReference>
<evidence type="ECO:0000256" key="1">
    <source>
        <dbReference type="ARBA" id="ARBA00004479"/>
    </source>
</evidence>
<evidence type="ECO:0000256" key="10">
    <source>
        <dbReference type="SAM" id="MobiDB-lite"/>
    </source>
</evidence>
<reference evidence="13" key="3">
    <citation type="submission" date="2025-09" db="UniProtKB">
        <authorList>
            <consortium name="Ensembl"/>
        </authorList>
    </citation>
    <scope>IDENTIFICATION</scope>
    <source>
        <strain evidence="13">Thoroughbred</strain>
    </source>
</reference>
<evidence type="ECO:0000256" key="5">
    <source>
        <dbReference type="ARBA" id="ARBA00023136"/>
    </source>
</evidence>
<dbReference type="Gene3D" id="2.10.50.10">
    <property type="entry name" value="Tumor Necrosis Factor Receptor, subunit A, domain 2"/>
    <property type="match status" value="2"/>
</dbReference>
<dbReference type="InterPro" id="IPR052491">
    <property type="entry name" value="TNFRSF10"/>
</dbReference>
<dbReference type="InParanoid" id="F6SDY4"/>
<keyword evidence="14" id="KW-1185">Reference proteome</keyword>
<dbReference type="InterPro" id="IPR001368">
    <property type="entry name" value="TNFR/NGFR_Cys_rich_reg"/>
</dbReference>
<dbReference type="STRING" id="9796.ENSECAP00000022015"/>
<dbReference type="AlphaFoldDB" id="F6SDY4"/>
<evidence type="ECO:0000313" key="14">
    <source>
        <dbReference type="Proteomes" id="UP000002281"/>
    </source>
</evidence>
<keyword evidence="3" id="KW-0677">Repeat</keyword>
<dbReference type="SMART" id="SM00208">
    <property type="entry name" value="TNFR"/>
    <property type="match status" value="1"/>
</dbReference>
<dbReference type="PANTHER" id="PTHR46330">
    <property type="entry name" value="TUMOR NECROSIS FACTOR RECEPTOR SUPERFAMILY MEMBER 10B"/>
    <property type="match status" value="1"/>
</dbReference>
<dbReference type="GO" id="GO:0009986">
    <property type="term" value="C:cell surface"/>
    <property type="evidence" value="ECO:0000318"/>
    <property type="project" value="GO_Central"/>
</dbReference>
<evidence type="ECO:0000256" key="8">
    <source>
        <dbReference type="ARBA" id="ARBA00023180"/>
    </source>
</evidence>
<dbReference type="PROSITE" id="PS50050">
    <property type="entry name" value="TNFR_NGFR_2"/>
    <property type="match status" value="1"/>
</dbReference>